<reference evidence="3 4" key="1">
    <citation type="journal article" date="2020" name="Nature">
        <title>Six reference-quality genomes reveal evolution of bat adaptations.</title>
        <authorList>
            <person name="Jebb D."/>
            <person name="Huang Z."/>
            <person name="Pippel M."/>
            <person name="Hughes G.M."/>
            <person name="Lavrichenko K."/>
            <person name="Devanna P."/>
            <person name="Winkler S."/>
            <person name="Jermiin L.S."/>
            <person name="Skirmuntt E.C."/>
            <person name="Katzourakis A."/>
            <person name="Burkitt-Gray L."/>
            <person name="Ray D.A."/>
            <person name="Sullivan K.A.M."/>
            <person name="Roscito J.G."/>
            <person name="Kirilenko B.M."/>
            <person name="Davalos L.M."/>
            <person name="Corthals A.P."/>
            <person name="Power M.L."/>
            <person name="Jones G."/>
            <person name="Ransome R.D."/>
            <person name="Dechmann D.K.N."/>
            <person name="Locatelli A.G."/>
            <person name="Puechmaille S.J."/>
            <person name="Fedrigo O."/>
            <person name="Jarvis E.D."/>
            <person name="Hiller M."/>
            <person name="Vernes S.C."/>
            <person name="Myers E.W."/>
            <person name="Teeling E.C."/>
        </authorList>
    </citation>
    <scope>NUCLEOTIDE SEQUENCE [LARGE SCALE GENOMIC DNA]</scope>
    <source>
        <strain evidence="3">MPipKuh1</strain>
        <tissue evidence="3">Flight muscle</tissue>
    </source>
</reference>
<feature type="compositionally biased region" description="Low complexity" evidence="2">
    <location>
        <begin position="161"/>
        <end position="178"/>
    </location>
</feature>
<organism evidence="3 4">
    <name type="scientific">Pipistrellus kuhlii</name>
    <name type="common">Kuhl's pipistrelle</name>
    <dbReference type="NCBI Taxonomy" id="59472"/>
    <lineage>
        <taxon>Eukaryota</taxon>
        <taxon>Metazoa</taxon>
        <taxon>Chordata</taxon>
        <taxon>Craniata</taxon>
        <taxon>Vertebrata</taxon>
        <taxon>Euteleostomi</taxon>
        <taxon>Mammalia</taxon>
        <taxon>Eutheria</taxon>
        <taxon>Laurasiatheria</taxon>
        <taxon>Chiroptera</taxon>
        <taxon>Yangochiroptera</taxon>
        <taxon>Vespertilionidae</taxon>
        <taxon>Pipistrellus</taxon>
    </lineage>
</organism>
<evidence type="ECO:0000313" key="4">
    <source>
        <dbReference type="Proteomes" id="UP000558488"/>
    </source>
</evidence>
<keyword evidence="1" id="KW-0735">Signal-anchor</keyword>
<dbReference type="EC" id="2.4.1.-" evidence="1"/>
<dbReference type="AlphaFoldDB" id="A0A7J7X079"/>
<dbReference type="Pfam" id="PF05679">
    <property type="entry name" value="CHGN"/>
    <property type="match status" value="1"/>
</dbReference>
<name>A0A7J7X079_PIPKU</name>
<evidence type="ECO:0000256" key="1">
    <source>
        <dbReference type="RuleBase" id="RU364016"/>
    </source>
</evidence>
<evidence type="ECO:0000256" key="2">
    <source>
        <dbReference type="SAM" id="MobiDB-lite"/>
    </source>
</evidence>
<keyword evidence="1" id="KW-0808">Transferase</keyword>
<dbReference type="Gene3D" id="3.90.550.50">
    <property type="match status" value="1"/>
</dbReference>
<dbReference type="InterPro" id="IPR008428">
    <property type="entry name" value="Chond_GalNAc"/>
</dbReference>
<comment type="caution">
    <text evidence="3">The sequence shown here is derived from an EMBL/GenBank/DDBJ whole genome shotgun (WGS) entry which is preliminary data.</text>
</comment>
<dbReference type="EMBL" id="JACAGB010000009">
    <property type="protein sequence ID" value="KAF6343079.1"/>
    <property type="molecule type" value="Genomic_DNA"/>
</dbReference>
<evidence type="ECO:0000313" key="3">
    <source>
        <dbReference type="EMBL" id="KAF6343079.1"/>
    </source>
</evidence>
<feature type="region of interest" description="Disordered" evidence="2">
    <location>
        <begin position="149"/>
        <end position="188"/>
    </location>
</feature>
<accession>A0A7J7X079</accession>
<keyword evidence="1" id="KW-0812">Transmembrane</keyword>
<comment type="similarity">
    <text evidence="1">Belongs to the chondroitin N-acetylgalactosaminyltransferase family.</text>
</comment>
<sequence length="278" mass="31101">MTAQEFLQTRAVAIYRTWSKQIPGKVEFSSEGSNRSLLIPVLWLRGVEDSYLPQKKAFMMLQCMHGHRLDQDERFMRANDDVDIRGTGWRASRPASAAESPCHGGDQRQRWARGSVFHFQEVQRGYRRRNPTFCAECIPDPLLLHQRHKGKEVAVQGGGSPAYSRPSARASSPSTRRCPPGEPAGGAAVLPAQLAPEAGPVLAAAPLRLQRRQCGPPRAQEPREAKIHILIPLWEPLDMFARFRGHLEKTCPGPGQKVQPVVLLFHSDWNPDKPRRGS</sequence>
<dbReference type="GO" id="GO:0032580">
    <property type="term" value="C:Golgi cisterna membrane"/>
    <property type="evidence" value="ECO:0007669"/>
    <property type="project" value="UniProtKB-SubCell"/>
</dbReference>
<dbReference type="Proteomes" id="UP000558488">
    <property type="component" value="Unassembled WGS sequence"/>
</dbReference>
<gene>
    <name evidence="3" type="ORF">mPipKuh1_010787</name>
</gene>
<keyword evidence="1" id="KW-0333">Golgi apparatus</keyword>
<dbReference type="GO" id="GO:0008376">
    <property type="term" value="F:acetylgalactosaminyltransferase activity"/>
    <property type="evidence" value="ECO:0007669"/>
    <property type="project" value="InterPro"/>
</dbReference>
<comment type="subcellular location">
    <subcellularLocation>
        <location evidence="1">Golgi apparatus</location>
        <location evidence="1">Golgi stack membrane</location>
        <topology evidence="1">Single-pass type II membrane protein</topology>
    </subcellularLocation>
</comment>
<proteinExistence type="inferred from homology"/>
<protein>
    <recommendedName>
        <fullName evidence="1">Hexosyltransferase</fullName>
        <ecNumber evidence="1">2.4.1.-</ecNumber>
    </recommendedName>
</protein>
<keyword evidence="4" id="KW-1185">Reference proteome</keyword>